<evidence type="ECO:0000256" key="5">
    <source>
        <dbReference type="ARBA" id="ARBA00022989"/>
    </source>
</evidence>
<accession>A0A941EUI8</accession>
<dbReference type="PROSITE" id="PS50893">
    <property type="entry name" value="ABC_TRANSPORTER_2"/>
    <property type="match status" value="1"/>
</dbReference>
<evidence type="ECO:0000259" key="8">
    <source>
        <dbReference type="PROSITE" id="PS50893"/>
    </source>
</evidence>
<comment type="caution">
    <text evidence="10">The sequence shown here is derived from an EMBL/GenBank/DDBJ whole genome shotgun (WGS) entry which is preliminary data.</text>
</comment>
<feature type="transmembrane region" description="Helical" evidence="7">
    <location>
        <begin position="28"/>
        <end position="50"/>
    </location>
</feature>
<sequence>MRTLRTLRGNATLFREIFGLCWRRSRPLFLTVCVCMTLDTFAVAAIGLCMRAMVSGTIDSDGTVIVVGAVGAALGYALTITFTEITGALQINLCELVAREHYDRQIQLAAMGIEGIEHLEQTEYLDQLTALYDQTWAIGRSAWGALEATALVVRLFLVLGLLGSISPVLLVILLAGVIPLYFEQRARTLIQNAQHARSQDRRLQRRLFEILTGGATGKEVRVAGTSTHLVRLQREAAERSELIWRRANLRAGLLNALGWSVFVGSFVAGLAVVVVDAAHNSAHVGDIVLTITVGTQLRSLVQNAVRASSSTGGAGRVLEPYRWLREYEAAHTSKAAGPAPAGLTRGITFEDVTFTYGNSDRPALDAVNVTLPAGSVVAVVGEYGSGKTTIVKLLEKMYRPTSGRILIDGVDLADIDTRSWRTATAAAFQDFGRYHSTFAQGIALGDLAHPERLGTAVANADAQILVDRLPDGVDTQLGRPFGGVDLSEGQWQKLALARACMREAPLLFVLDEPTASLDAPSEHAIFERYMERARAIAPGGITVIVSHRFSTVAGADLILVLDKGRLVEVGSHEELLAKSATYADLYSLQQTAYAG</sequence>
<keyword evidence="5 7" id="KW-1133">Transmembrane helix</keyword>
<dbReference type="GO" id="GO:0005524">
    <property type="term" value="F:ATP binding"/>
    <property type="evidence" value="ECO:0007669"/>
    <property type="project" value="UniProtKB-KW"/>
</dbReference>
<dbReference type="RefSeq" id="WP_212531729.1">
    <property type="nucleotide sequence ID" value="NZ_JAGSOG010000192.1"/>
</dbReference>
<dbReference type="InterPro" id="IPR003593">
    <property type="entry name" value="AAA+_ATPase"/>
</dbReference>
<feature type="transmembrane region" description="Helical" evidence="7">
    <location>
        <begin position="155"/>
        <end position="182"/>
    </location>
</feature>
<keyword evidence="3" id="KW-0547">Nucleotide-binding</keyword>
<dbReference type="PROSITE" id="PS50929">
    <property type="entry name" value="ABC_TM1F"/>
    <property type="match status" value="1"/>
</dbReference>
<dbReference type="EMBL" id="JAGSOG010000192">
    <property type="protein sequence ID" value="MBR7837261.1"/>
    <property type="molecule type" value="Genomic_DNA"/>
</dbReference>
<feature type="domain" description="ABC transmembrane type-1" evidence="9">
    <location>
        <begin position="152"/>
        <end position="313"/>
    </location>
</feature>
<evidence type="ECO:0000313" key="11">
    <source>
        <dbReference type="Proteomes" id="UP000675781"/>
    </source>
</evidence>
<feature type="transmembrane region" description="Helical" evidence="7">
    <location>
        <begin position="62"/>
        <end position="82"/>
    </location>
</feature>
<dbReference type="PANTHER" id="PTHR43394:SF1">
    <property type="entry name" value="ATP-BINDING CASSETTE SUB-FAMILY B MEMBER 10, MITOCHONDRIAL"/>
    <property type="match status" value="1"/>
</dbReference>
<dbReference type="InterPro" id="IPR036640">
    <property type="entry name" value="ABC1_TM_sf"/>
</dbReference>
<dbReference type="InterPro" id="IPR003439">
    <property type="entry name" value="ABC_transporter-like_ATP-bd"/>
</dbReference>
<evidence type="ECO:0000256" key="3">
    <source>
        <dbReference type="ARBA" id="ARBA00022741"/>
    </source>
</evidence>
<dbReference type="InterPro" id="IPR011527">
    <property type="entry name" value="ABC1_TM_dom"/>
</dbReference>
<dbReference type="GO" id="GO:0005886">
    <property type="term" value="C:plasma membrane"/>
    <property type="evidence" value="ECO:0007669"/>
    <property type="project" value="UniProtKB-SubCell"/>
</dbReference>
<dbReference type="Pfam" id="PF00005">
    <property type="entry name" value="ABC_tran"/>
    <property type="match status" value="1"/>
</dbReference>
<dbReference type="Gene3D" id="1.20.1560.10">
    <property type="entry name" value="ABC transporter type 1, transmembrane domain"/>
    <property type="match status" value="1"/>
</dbReference>
<evidence type="ECO:0000256" key="7">
    <source>
        <dbReference type="SAM" id="Phobius"/>
    </source>
</evidence>
<dbReference type="Gene3D" id="3.40.50.300">
    <property type="entry name" value="P-loop containing nucleotide triphosphate hydrolases"/>
    <property type="match status" value="1"/>
</dbReference>
<dbReference type="GO" id="GO:0016887">
    <property type="term" value="F:ATP hydrolysis activity"/>
    <property type="evidence" value="ECO:0007669"/>
    <property type="project" value="InterPro"/>
</dbReference>
<dbReference type="PANTHER" id="PTHR43394">
    <property type="entry name" value="ATP-DEPENDENT PERMEASE MDL1, MITOCHONDRIAL"/>
    <property type="match status" value="1"/>
</dbReference>
<dbReference type="SUPFAM" id="SSF90123">
    <property type="entry name" value="ABC transporter transmembrane region"/>
    <property type="match status" value="1"/>
</dbReference>
<keyword evidence="6 7" id="KW-0472">Membrane</keyword>
<evidence type="ECO:0000313" key="10">
    <source>
        <dbReference type="EMBL" id="MBR7837261.1"/>
    </source>
</evidence>
<proteinExistence type="predicted"/>
<protein>
    <submittedName>
        <fullName evidence="10">ABC transporter ATP-binding protein</fullName>
    </submittedName>
</protein>
<dbReference type="InterPro" id="IPR039421">
    <property type="entry name" value="Type_1_exporter"/>
</dbReference>
<comment type="subcellular location">
    <subcellularLocation>
        <location evidence="1">Cell membrane</location>
        <topology evidence="1">Multi-pass membrane protein</topology>
    </subcellularLocation>
</comment>
<keyword evidence="11" id="KW-1185">Reference proteome</keyword>
<dbReference type="AlphaFoldDB" id="A0A941EUI8"/>
<dbReference type="InterPro" id="IPR027417">
    <property type="entry name" value="P-loop_NTPase"/>
</dbReference>
<evidence type="ECO:0000256" key="1">
    <source>
        <dbReference type="ARBA" id="ARBA00004651"/>
    </source>
</evidence>
<evidence type="ECO:0000256" key="6">
    <source>
        <dbReference type="ARBA" id="ARBA00023136"/>
    </source>
</evidence>
<reference evidence="10" key="1">
    <citation type="submission" date="2021-04" db="EMBL/GenBank/DDBJ databases">
        <title>Genome based classification of Actinospica acidithermotolerans sp. nov., an actinobacterium isolated from an Indonesian hot spring.</title>
        <authorList>
            <person name="Kusuma A.B."/>
            <person name="Putra K.E."/>
            <person name="Nafisah S."/>
            <person name="Loh J."/>
            <person name="Nouioui I."/>
            <person name="Goodfellow M."/>
        </authorList>
    </citation>
    <scope>NUCLEOTIDE SEQUENCE</scope>
    <source>
        <strain evidence="10">CSCA 57</strain>
    </source>
</reference>
<name>A0A941EUI8_9ACTN</name>
<organism evidence="10 11">
    <name type="scientific">Actinospica durhamensis</name>
    <dbReference type="NCBI Taxonomy" id="1508375"/>
    <lineage>
        <taxon>Bacteria</taxon>
        <taxon>Bacillati</taxon>
        <taxon>Actinomycetota</taxon>
        <taxon>Actinomycetes</taxon>
        <taxon>Catenulisporales</taxon>
        <taxon>Actinospicaceae</taxon>
        <taxon>Actinospica</taxon>
    </lineage>
</organism>
<evidence type="ECO:0000256" key="4">
    <source>
        <dbReference type="ARBA" id="ARBA00022840"/>
    </source>
</evidence>
<evidence type="ECO:0000256" key="2">
    <source>
        <dbReference type="ARBA" id="ARBA00022692"/>
    </source>
</evidence>
<dbReference type="Proteomes" id="UP000675781">
    <property type="component" value="Unassembled WGS sequence"/>
</dbReference>
<dbReference type="GO" id="GO:0015421">
    <property type="term" value="F:ABC-type oligopeptide transporter activity"/>
    <property type="evidence" value="ECO:0007669"/>
    <property type="project" value="TreeGrafter"/>
</dbReference>
<keyword evidence="4 10" id="KW-0067">ATP-binding</keyword>
<gene>
    <name evidence="10" type="ORF">KDL01_28545</name>
</gene>
<dbReference type="SMART" id="SM00382">
    <property type="entry name" value="AAA"/>
    <property type="match status" value="1"/>
</dbReference>
<dbReference type="SUPFAM" id="SSF52540">
    <property type="entry name" value="P-loop containing nucleoside triphosphate hydrolases"/>
    <property type="match status" value="1"/>
</dbReference>
<feature type="transmembrane region" description="Helical" evidence="7">
    <location>
        <begin position="253"/>
        <end position="275"/>
    </location>
</feature>
<feature type="domain" description="ABC transporter" evidence="8">
    <location>
        <begin position="347"/>
        <end position="588"/>
    </location>
</feature>
<evidence type="ECO:0000259" key="9">
    <source>
        <dbReference type="PROSITE" id="PS50929"/>
    </source>
</evidence>
<keyword evidence="2 7" id="KW-0812">Transmembrane</keyword>